<organism evidence="6 7">
    <name type="scientific">Profundicola chukchiensis</name>
    <dbReference type="NCBI Taxonomy" id="2961959"/>
    <lineage>
        <taxon>Bacteria</taxon>
        <taxon>Pseudomonadati</taxon>
        <taxon>Bacteroidota</taxon>
        <taxon>Flavobacteriia</taxon>
        <taxon>Flavobacteriales</taxon>
        <taxon>Weeksellaceae</taxon>
        <taxon>Profundicola</taxon>
    </lineage>
</organism>
<dbReference type="Pfam" id="PF01479">
    <property type="entry name" value="S4"/>
    <property type="match status" value="1"/>
</dbReference>
<reference evidence="6" key="1">
    <citation type="submission" date="2022-07" db="EMBL/GenBank/DDBJ databases">
        <title>Description and genome-wide analysis of Profundicola chukchiensis gen. nov., sp. nov., marine bacteria isolated from bottom sediments of the Chukchi Sea.</title>
        <authorList>
            <person name="Romanenko L."/>
            <person name="Otstavnykh N."/>
            <person name="Kurilenko V."/>
            <person name="Eremeev V."/>
            <person name="Velansky P."/>
            <person name="Mikhailov V."/>
            <person name="Isaeva M."/>
        </authorList>
    </citation>
    <scope>NUCLEOTIDE SEQUENCE</scope>
    <source>
        <strain evidence="6">KMM 9713</strain>
    </source>
</reference>
<evidence type="ECO:0000256" key="3">
    <source>
        <dbReference type="ARBA" id="ARBA00023125"/>
    </source>
</evidence>
<dbReference type="PROSITE" id="PS50889">
    <property type="entry name" value="S4"/>
    <property type="match status" value="1"/>
</dbReference>
<comment type="similarity">
    <text evidence="1">Belongs to the HSP15 family.</text>
</comment>
<proteinExistence type="inferred from homology"/>
<evidence type="ECO:0000259" key="5">
    <source>
        <dbReference type="SMART" id="SM00363"/>
    </source>
</evidence>
<evidence type="ECO:0000256" key="1">
    <source>
        <dbReference type="ARBA" id="ARBA00008396"/>
    </source>
</evidence>
<dbReference type="SUPFAM" id="SSF55174">
    <property type="entry name" value="Alpha-L RNA-binding motif"/>
    <property type="match status" value="1"/>
</dbReference>
<dbReference type="InterPro" id="IPR025708">
    <property type="entry name" value="HSP15"/>
</dbReference>
<keyword evidence="7" id="KW-1185">Reference proteome</keyword>
<gene>
    <name evidence="6" type="ORF">NMK71_10215</name>
</gene>
<dbReference type="EMBL" id="JANCMU010000007">
    <property type="protein sequence ID" value="MDG4946793.1"/>
    <property type="molecule type" value="Genomic_DNA"/>
</dbReference>
<evidence type="ECO:0000313" key="7">
    <source>
        <dbReference type="Proteomes" id="UP001152599"/>
    </source>
</evidence>
<dbReference type="GO" id="GO:0034605">
    <property type="term" value="P:cellular response to heat"/>
    <property type="evidence" value="ECO:0007669"/>
    <property type="project" value="InterPro"/>
</dbReference>
<dbReference type="CDD" id="cd00165">
    <property type="entry name" value="S4"/>
    <property type="match status" value="1"/>
</dbReference>
<dbReference type="GO" id="GO:0043023">
    <property type="term" value="F:ribosomal large subunit binding"/>
    <property type="evidence" value="ECO:0007669"/>
    <property type="project" value="InterPro"/>
</dbReference>
<dbReference type="Proteomes" id="UP001152599">
    <property type="component" value="Unassembled WGS sequence"/>
</dbReference>
<sequence>MRIDKFLWYVRYFKTRSIATDEVKKNRVWVNDELAKPAKEVLVGDLVKVRKDQIIYTFEVLQMPKSRMGAKLVSLYIKDRTDKEQKDLLELRRSSQNYYRSKGEGRPTKRDRRDLDDFMTYFDEF</sequence>
<protein>
    <submittedName>
        <fullName evidence="6">RNA-binding S4 domain-containing protein</fullName>
    </submittedName>
</protein>
<accession>A0A9X4MXP2</accession>
<dbReference type="GO" id="GO:0003727">
    <property type="term" value="F:single-stranded RNA binding"/>
    <property type="evidence" value="ECO:0007669"/>
    <property type="project" value="InterPro"/>
</dbReference>
<dbReference type="PIRSF" id="PIRSF016821">
    <property type="entry name" value="HSP15"/>
    <property type="match status" value="1"/>
</dbReference>
<dbReference type="Gene3D" id="3.10.290.10">
    <property type="entry name" value="RNA-binding S4 domain"/>
    <property type="match status" value="1"/>
</dbReference>
<keyword evidence="3" id="KW-0238">DNA-binding</keyword>
<dbReference type="SMART" id="SM00363">
    <property type="entry name" value="S4"/>
    <property type="match status" value="1"/>
</dbReference>
<evidence type="ECO:0000313" key="6">
    <source>
        <dbReference type="EMBL" id="MDG4946793.1"/>
    </source>
</evidence>
<dbReference type="AlphaFoldDB" id="A0A9X4MXP2"/>
<comment type="caution">
    <text evidence="6">The sequence shown here is derived from an EMBL/GenBank/DDBJ whole genome shotgun (WGS) entry which is preliminary data.</text>
</comment>
<feature type="domain" description="RNA-binding S4" evidence="5">
    <location>
        <begin position="1"/>
        <end position="55"/>
    </location>
</feature>
<name>A0A9X4MXP2_9FLAO</name>
<dbReference type="InterPro" id="IPR036986">
    <property type="entry name" value="S4_RNA-bd_sf"/>
</dbReference>
<evidence type="ECO:0000256" key="4">
    <source>
        <dbReference type="PROSITE-ProRule" id="PRU00182"/>
    </source>
</evidence>
<keyword evidence="2 4" id="KW-0694">RNA-binding</keyword>
<dbReference type="InterPro" id="IPR002942">
    <property type="entry name" value="S4_RNA-bd"/>
</dbReference>
<dbReference type="RefSeq" id="WP_304421114.1">
    <property type="nucleotide sequence ID" value="NZ_JANCMU010000007.1"/>
</dbReference>
<evidence type="ECO:0000256" key="2">
    <source>
        <dbReference type="ARBA" id="ARBA00022884"/>
    </source>
</evidence>
<dbReference type="GO" id="GO:0003677">
    <property type="term" value="F:DNA binding"/>
    <property type="evidence" value="ECO:0007669"/>
    <property type="project" value="UniProtKB-KW"/>
</dbReference>